<organism evidence="1 2">
    <name type="scientific">Bacillus velezensis</name>
    <dbReference type="NCBI Taxonomy" id="492670"/>
    <lineage>
        <taxon>Bacteria</taxon>
        <taxon>Bacillati</taxon>
        <taxon>Bacillota</taxon>
        <taxon>Bacilli</taxon>
        <taxon>Bacillales</taxon>
        <taxon>Bacillaceae</taxon>
        <taxon>Bacillus</taxon>
        <taxon>Bacillus amyloliquefaciens group</taxon>
    </lineage>
</organism>
<evidence type="ECO:0000313" key="2">
    <source>
        <dbReference type="Proteomes" id="UP000587477"/>
    </source>
</evidence>
<evidence type="ECO:0000313" key="1">
    <source>
        <dbReference type="EMBL" id="QOY27162.1"/>
    </source>
</evidence>
<accession>A0A7W4QHM6</accession>
<name>A0A7W4QHM6_BACVE</name>
<dbReference type="Proteomes" id="UP000587477">
    <property type="component" value="Chromosome"/>
</dbReference>
<reference evidence="2" key="1">
    <citation type="submission" date="2020-10" db="EMBL/GenBank/DDBJ databases">
        <title>Complete genome sequence of Bacillus velezensis NST6.</title>
        <authorList>
            <person name="Choi J."/>
        </authorList>
    </citation>
    <scope>NUCLEOTIDE SEQUENCE [LARGE SCALE GENOMIC DNA]</scope>
    <source>
        <strain evidence="2">NST6</strain>
    </source>
</reference>
<dbReference type="KEGG" id="bmp:NG74_03517"/>
<dbReference type="AlphaFoldDB" id="A0A7W4QHM6"/>
<dbReference type="EMBL" id="CP063687">
    <property type="protein sequence ID" value="QOY27162.1"/>
    <property type="molecule type" value="Genomic_DNA"/>
</dbReference>
<sequence>MNGYAVYVSLLALMMSISAAENKSFNLFKLLSVYFKI</sequence>
<gene>
    <name evidence="1" type="ORF">BACVE_002173</name>
</gene>
<protein>
    <submittedName>
        <fullName evidence="1">Uncharacterized protein</fullName>
    </submittedName>
</protein>
<proteinExistence type="predicted"/>